<sequence>MNCVTVLCAVFMVHIFQAVRGRPAPDGGLDALINSIVQAQQTKFLAPIASNVPGVPGGSSGGAPAVPGVPSPGGSGGSALNAGPASGALGGSGSPQGGGGGSGLDVGKAFSGSQGGSGGRTSDGGGQGGGGSNLNAGPVQAGSNTDVKSDKNGNTNVSQKKGIKGVYEEENNTSAGKSGFQSSSKKCIAGTICSESKIGGK</sequence>
<accession>A0A915J766</accession>
<protein>
    <submittedName>
        <fullName evidence="4">Uncharacterized protein</fullName>
    </submittedName>
</protein>
<feature type="region of interest" description="Disordered" evidence="1">
    <location>
        <begin position="59"/>
        <end position="185"/>
    </location>
</feature>
<keyword evidence="3" id="KW-1185">Reference proteome</keyword>
<evidence type="ECO:0000313" key="4">
    <source>
        <dbReference type="WBParaSite" id="nRc.2.0.1.t21583-RA"/>
    </source>
</evidence>
<feature type="signal peptide" evidence="2">
    <location>
        <begin position="1"/>
        <end position="21"/>
    </location>
</feature>
<reference evidence="4" key="1">
    <citation type="submission" date="2022-11" db="UniProtKB">
        <authorList>
            <consortium name="WormBaseParasite"/>
        </authorList>
    </citation>
    <scope>IDENTIFICATION</scope>
</reference>
<feature type="compositionally biased region" description="Gly residues" evidence="1">
    <location>
        <begin position="88"/>
        <end position="104"/>
    </location>
</feature>
<feature type="compositionally biased region" description="Low complexity" evidence="1">
    <location>
        <begin position="78"/>
        <end position="87"/>
    </location>
</feature>
<evidence type="ECO:0000256" key="2">
    <source>
        <dbReference type="SAM" id="SignalP"/>
    </source>
</evidence>
<name>A0A915J766_ROMCU</name>
<feature type="compositionally biased region" description="Polar residues" evidence="1">
    <location>
        <begin position="172"/>
        <end position="185"/>
    </location>
</feature>
<proteinExistence type="predicted"/>
<organism evidence="3 4">
    <name type="scientific">Romanomermis culicivorax</name>
    <name type="common">Nematode worm</name>
    <dbReference type="NCBI Taxonomy" id="13658"/>
    <lineage>
        <taxon>Eukaryota</taxon>
        <taxon>Metazoa</taxon>
        <taxon>Ecdysozoa</taxon>
        <taxon>Nematoda</taxon>
        <taxon>Enoplea</taxon>
        <taxon>Dorylaimia</taxon>
        <taxon>Mermithida</taxon>
        <taxon>Mermithoidea</taxon>
        <taxon>Mermithidae</taxon>
        <taxon>Romanomermis</taxon>
    </lineage>
</organism>
<dbReference type="WBParaSite" id="nRc.2.0.1.t21583-RA">
    <property type="protein sequence ID" value="nRc.2.0.1.t21583-RA"/>
    <property type="gene ID" value="nRc.2.0.1.g21583"/>
</dbReference>
<keyword evidence="2" id="KW-0732">Signal</keyword>
<feature type="chain" id="PRO_5038036033" evidence="2">
    <location>
        <begin position="22"/>
        <end position="201"/>
    </location>
</feature>
<feature type="compositionally biased region" description="Gly residues" evidence="1">
    <location>
        <begin position="113"/>
        <end position="132"/>
    </location>
</feature>
<evidence type="ECO:0000256" key="1">
    <source>
        <dbReference type="SAM" id="MobiDB-lite"/>
    </source>
</evidence>
<evidence type="ECO:0000313" key="3">
    <source>
        <dbReference type="Proteomes" id="UP000887565"/>
    </source>
</evidence>
<feature type="compositionally biased region" description="Polar residues" evidence="1">
    <location>
        <begin position="141"/>
        <end position="159"/>
    </location>
</feature>
<dbReference type="OMA" id="CSESKIG"/>
<dbReference type="AlphaFoldDB" id="A0A915J766"/>
<dbReference type="Proteomes" id="UP000887565">
    <property type="component" value="Unplaced"/>
</dbReference>